<accession>A0A9N9DQM8</accession>
<keyword evidence="3" id="KW-1185">Reference proteome</keyword>
<sequence length="255" mass="28745">MTIDTSIPPKTSKLRLKKSLTDGSDVYFDGDSRKNQTSSPAIPAPIRSKTMPIKPADNNALTELQLPLSARSIVQAYYFPLRRERIYSRFSTNVNQSTLHRQTHFPQAQHRSSHASAAKIAKDAEWSSGGLSLSRQEKAAIAGGHRRRPRGQHIEIVEYPNVYFTAPNAIKKPAGTELTGCNFGFDDEWGDYLVVIVMGDHLYYRYEITGKHVTVKIIRNKKSFYCQALVKVKILESLALWDPDDNHNIIHISHG</sequence>
<feature type="region of interest" description="Disordered" evidence="1">
    <location>
        <begin position="25"/>
        <end position="52"/>
    </location>
</feature>
<dbReference type="Gene3D" id="3.30.200.20">
    <property type="entry name" value="Phosphorylase Kinase, domain 1"/>
    <property type="match status" value="1"/>
</dbReference>
<reference evidence="2" key="1">
    <citation type="submission" date="2021-06" db="EMBL/GenBank/DDBJ databases">
        <authorList>
            <person name="Kallberg Y."/>
            <person name="Tangrot J."/>
            <person name="Rosling A."/>
        </authorList>
    </citation>
    <scope>NUCLEOTIDE SEQUENCE</scope>
    <source>
        <strain evidence="2">BR232B</strain>
    </source>
</reference>
<protein>
    <submittedName>
        <fullName evidence="2">8965_t:CDS:1</fullName>
    </submittedName>
</protein>
<dbReference type="OrthoDB" id="2446311at2759"/>
<comment type="caution">
    <text evidence="2">The sequence shown here is derived from an EMBL/GenBank/DDBJ whole genome shotgun (WGS) entry which is preliminary data.</text>
</comment>
<evidence type="ECO:0000256" key="1">
    <source>
        <dbReference type="SAM" id="MobiDB-lite"/>
    </source>
</evidence>
<dbReference type="Proteomes" id="UP000789739">
    <property type="component" value="Unassembled WGS sequence"/>
</dbReference>
<evidence type="ECO:0000313" key="3">
    <source>
        <dbReference type="Proteomes" id="UP000789739"/>
    </source>
</evidence>
<evidence type="ECO:0000313" key="2">
    <source>
        <dbReference type="EMBL" id="CAG8643686.1"/>
    </source>
</evidence>
<proteinExistence type="predicted"/>
<organism evidence="2 3">
    <name type="scientific">Paraglomus brasilianum</name>
    <dbReference type="NCBI Taxonomy" id="144538"/>
    <lineage>
        <taxon>Eukaryota</taxon>
        <taxon>Fungi</taxon>
        <taxon>Fungi incertae sedis</taxon>
        <taxon>Mucoromycota</taxon>
        <taxon>Glomeromycotina</taxon>
        <taxon>Glomeromycetes</taxon>
        <taxon>Paraglomerales</taxon>
        <taxon>Paraglomeraceae</taxon>
        <taxon>Paraglomus</taxon>
    </lineage>
</organism>
<name>A0A9N9DQM8_9GLOM</name>
<gene>
    <name evidence="2" type="ORF">PBRASI_LOCUS9912</name>
</gene>
<dbReference type="EMBL" id="CAJVPI010002458">
    <property type="protein sequence ID" value="CAG8643686.1"/>
    <property type="molecule type" value="Genomic_DNA"/>
</dbReference>
<dbReference type="AlphaFoldDB" id="A0A9N9DQM8"/>